<dbReference type="Gene3D" id="3.40.30.10">
    <property type="entry name" value="Glutaredoxin"/>
    <property type="match status" value="1"/>
</dbReference>
<feature type="active site" description="Nucleophile" evidence="1">
    <location>
        <position position="13"/>
    </location>
</feature>
<feature type="disulfide bond" description="Redox-active" evidence="2">
    <location>
        <begin position="10"/>
        <end position="13"/>
    </location>
</feature>
<accession>A0A1K1ZL49</accession>
<dbReference type="PANTHER" id="PTHR36450">
    <property type="entry name" value="THIOREDOXIN"/>
    <property type="match status" value="1"/>
</dbReference>
<dbReference type="RefSeq" id="WP_072327061.1">
    <property type="nucleotide sequence ID" value="NZ_FPJW01000012.1"/>
</dbReference>
<name>A0A1K1ZL49_9GAMM</name>
<dbReference type="Proteomes" id="UP000182350">
    <property type="component" value="Unassembled WGS sequence"/>
</dbReference>
<dbReference type="NCBIfam" id="TIGR00412">
    <property type="entry name" value="redox_disulf_2"/>
    <property type="match status" value="1"/>
</dbReference>
<evidence type="ECO:0000256" key="2">
    <source>
        <dbReference type="PIRSR" id="PIRSR037031-51"/>
    </source>
</evidence>
<keyword evidence="2" id="KW-1015">Disulfide bond</keyword>
<sequence>MKFTIYGKGCSNCQLLTERVSQVADELGLEYQIEKVTDINAIVDAGVMHTPALAVDDELVLEGKVASTSQLKNLLGR</sequence>
<dbReference type="OrthoDB" id="9800630at2"/>
<dbReference type="InterPro" id="IPR005243">
    <property type="entry name" value="THIRX-like_proc"/>
</dbReference>
<dbReference type="STRING" id="1122209.SAMN02745752_02740"/>
<protein>
    <submittedName>
        <fullName evidence="4">Small redox-active disulfide protein 2</fullName>
    </submittedName>
</protein>
<feature type="domain" description="Thioredoxin-like fold" evidence="3">
    <location>
        <begin position="1"/>
        <end position="75"/>
    </location>
</feature>
<evidence type="ECO:0000256" key="1">
    <source>
        <dbReference type="PIRSR" id="PIRSR037031-50"/>
    </source>
</evidence>
<dbReference type="PANTHER" id="PTHR36450:SF1">
    <property type="entry name" value="THIOREDOXIN"/>
    <property type="match status" value="1"/>
</dbReference>
<evidence type="ECO:0000259" key="3">
    <source>
        <dbReference type="Pfam" id="PF13192"/>
    </source>
</evidence>
<proteinExistence type="predicted"/>
<keyword evidence="5" id="KW-1185">Reference proteome</keyword>
<dbReference type="PIRSF" id="PIRSF037031">
    <property type="entry name" value="Redox_disulphide_2"/>
    <property type="match status" value="1"/>
</dbReference>
<keyword evidence="2" id="KW-0676">Redox-active center</keyword>
<dbReference type="InterPro" id="IPR012336">
    <property type="entry name" value="Thioredoxin-like_fold"/>
</dbReference>
<evidence type="ECO:0000313" key="5">
    <source>
        <dbReference type="Proteomes" id="UP000182350"/>
    </source>
</evidence>
<dbReference type="InterPro" id="IPR036249">
    <property type="entry name" value="Thioredoxin-like_sf"/>
</dbReference>
<gene>
    <name evidence="4" type="ORF">SAMN02745752_02740</name>
</gene>
<dbReference type="AlphaFoldDB" id="A0A1K1ZL49"/>
<feature type="active site" description="Nucleophile" evidence="1">
    <location>
        <position position="10"/>
    </location>
</feature>
<organism evidence="4 5">
    <name type="scientific">Marinospirillum alkaliphilum DSM 21637</name>
    <dbReference type="NCBI Taxonomy" id="1122209"/>
    <lineage>
        <taxon>Bacteria</taxon>
        <taxon>Pseudomonadati</taxon>
        <taxon>Pseudomonadota</taxon>
        <taxon>Gammaproteobacteria</taxon>
        <taxon>Oceanospirillales</taxon>
        <taxon>Oceanospirillaceae</taxon>
        <taxon>Marinospirillum</taxon>
    </lineage>
</organism>
<evidence type="ECO:0000313" key="4">
    <source>
        <dbReference type="EMBL" id="SFX74873.1"/>
    </source>
</evidence>
<dbReference type="SUPFAM" id="SSF52833">
    <property type="entry name" value="Thioredoxin-like"/>
    <property type="match status" value="1"/>
</dbReference>
<dbReference type="EMBL" id="FPJW01000012">
    <property type="protein sequence ID" value="SFX74873.1"/>
    <property type="molecule type" value="Genomic_DNA"/>
</dbReference>
<dbReference type="Pfam" id="PF13192">
    <property type="entry name" value="Thioredoxin_3"/>
    <property type="match status" value="1"/>
</dbReference>
<reference evidence="4 5" key="1">
    <citation type="submission" date="2016-11" db="EMBL/GenBank/DDBJ databases">
        <authorList>
            <person name="Jaros S."/>
            <person name="Januszkiewicz K."/>
            <person name="Wedrychowicz H."/>
        </authorList>
    </citation>
    <scope>NUCLEOTIDE SEQUENCE [LARGE SCALE GENOMIC DNA]</scope>
    <source>
        <strain evidence="4 5">DSM 21637</strain>
    </source>
</reference>